<dbReference type="InterPro" id="IPR001857">
    <property type="entry name" value="Ribosomal_bL19"/>
</dbReference>
<dbReference type="Proteomes" id="UP000177707">
    <property type="component" value="Unassembled WGS sequence"/>
</dbReference>
<gene>
    <name evidence="5" type="ORF">A3A96_03875</name>
</gene>
<dbReference type="InterPro" id="IPR038657">
    <property type="entry name" value="Ribosomal_bL19_sf"/>
</dbReference>
<comment type="similarity">
    <text evidence="1 4">Belongs to the bacterial ribosomal protein bL19 family.</text>
</comment>
<dbReference type="PANTHER" id="PTHR15680:SF9">
    <property type="entry name" value="LARGE RIBOSOMAL SUBUNIT PROTEIN BL19M"/>
    <property type="match status" value="1"/>
</dbReference>
<dbReference type="Pfam" id="PF01245">
    <property type="entry name" value="Ribosomal_L19"/>
    <property type="match status" value="1"/>
</dbReference>
<reference evidence="5 6" key="1">
    <citation type="journal article" date="2016" name="Nat. Commun.">
        <title>Thousands of microbial genomes shed light on interconnected biogeochemical processes in an aquifer system.</title>
        <authorList>
            <person name="Anantharaman K."/>
            <person name="Brown C.T."/>
            <person name="Hug L.A."/>
            <person name="Sharon I."/>
            <person name="Castelle C.J."/>
            <person name="Probst A.J."/>
            <person name="Thomas B.C."/>
            <person name="Singh A."/>
            <person name="Wilkins M.J."/>
            <person name="Karaoz U."/>
            <person name="Brodie E.L."/>
            <person name="Williams K.H."/>
            <person name="Hubbard S.S."/>
            <person name="Banfield J.F."/>
        </authorList>
    </citation>
    <scope>NUCLEOTIDE SEQUENCE [LARGE SCALE GENOMIC DNA]</scope>
</reference>
<evidence type="ECO:0000313" key="5">
    <source>
        <dbReference type="EMBL" id="OHB02542.1"/>
    </source>
</evidence>
<dbReference type="NCBIfam" id="TIGR01024">
    <property type="entry name" value="rplS_bact"/>
    <property type="match status" value="1"/>
</dbReference>
<keyword evidence="2 5" id="KW-0689">Ribosomal protein</keyword>
<keyword evidence="3 4" id="KW-0687">Ribonucleoprotein</keyword>
<protein>
    <recommendedName>
        <fullName evidence="4">50S ribosomal protein L19</fullName>
    </recommendedName>
</protein>
<comment type="function">
    <text evidence="4">This protein is located at the 30S-50S ribosomal subunit interface and may play a role in the structure and function of the aminoacyl-tRNA binding site.</text>
</comment>
<name>A0A1G2U125_9BACT</name>
<organism evidence="5 6">
    <name type="scientific">Candidatus Zambryskibacteria bacterium RIFCSPLOWO2_01_FULL_39_39</name>
    <dbReference type="NCBI Taxonomy" id="1802758"/>
    <lineage>
        <taxon>Bacteria</taxon>
        <taxon>Candidatus Zambryskiibacteriota</taxon>
    </lineage>
</organism>
<dbReference type="GO" id="GO:0003735">
    <property type="term" value="F:structural constituent of ribosome"/>
    <property type="evidence" value="ECO:0007669"/>
    <property type="project" value="InterPro"/>
</dbReference>
<sequence>MNNIKISGVNMEERKKLDIRSGDTVRVTQKIVEKDKKTGKPKTRLQDFEGLCLAVKHGKEAGGTITLRKVASGVGVERIFPIYSPMIEKIEVTKRSKVRRAKLYHIREKAAKDVRRQMRNVREVPEVEVATLPEAVVPSENLDLTPTK</sequence>
<dbReference type="GO" id="GO:1990904">
    <property type="term" value="C:ribonucleoprotein complex"/>
    <property type="evidence" value="ECO:0007669"/>
    <property type="project" value="UniProtKB-KW"/>
</dbReference>
<evidence type="ECO:0000256" key="4">
    <source>
        <dbReference type="RuleBase" id="RU000559"/>
    </source>
</evidence>
<dbReference type="SUPFAM" id="SSF50104">
    <property type="entry name" value="Translation proteins SH3-like domain"/>
    <property type="match status" value="1"/>
</dbReference>
<evidence type="ECO:0000313" key="6">
    <source>
        <dbReference type="Proteomes" id="UP000177707"/>
    </source>
</evidence>
<dbReference type="InterPro" id="IPR008991">
    <property type="entry name" value="Translation_prot_SH3-like_sf"/>
</dbReference>
<dbReference type="GO" id="GO:0006412">
    <property type="term" value="P:translation"/>
    <property type="evidence" value="ECO:0007669"/>
    <property type="project" value="InterPro"/>
</dbReference>
<proteinExistence type="inferred from homology"/>
<dbReference type="PRINTS" id="PR00061">
    <property type="entry name" value="RIBOSOMALL19"/>
</dbReference>
<evidence type="ECO:0000256" key="1">
    <source>
        <dbReference type="ARBA" id="ARBA00005781"/>
    </source>
</evidence>
<dbReference type="STRING" id="1802758.A3A96_03875"/>
<evidence type="ECO:0000256" key="3">
    <source>
        <dbReference type="ARBA" id="ARBA00023274"/>
    </source>
</evidence>
<evidence type="ECO:0000256" key="2">
    <source>
        <dbReference type="ARBA" id="ARBA00022980"/>
    </source>
</evidence>
<accession>A0A1G2U125</accession>
<dbReference type="GO" id="GO:0005840">
    <property type="term" value="C:ribosome"/>
    <property type="evidence" value="ECO:0007669"/>
    <property type="project" value="UniProtKB-KW"/>
</dbReference>
<dbReference type="EMBL" id="MHWB01000003">
    <property type="protein sequence ID" value="OHB02542.1"/>
    <property type="molecule type" value="Genomic_DNA"/>
</dbReference>
<dbReference type="PANTHER" id="PTHR15680">
    <property type="entry name" value="RIBOSOMAL PROTEIN L19"/>
    <property type="match status" value="1"/>
</dbReference>
<comment type="caution">
    <text evidence="5">The sequence shown here is derived from an EMBL/GenBank/DDBJ whole genome shotgun (WGS) entry which is preliminary data.</text>
</comment>
<dbReference type="Gene3D" id="2.30.30.790">
    <property type="match status" value="1"/>
</dbReference>
<dbReference type="AlphaFoldDB" id="A0A1G2U125"/>